<feature type="signal peptide" evidence="1">
    <location>
        <begin position="1"/>
        <end position="20"/>
    </location>
</feature>
<keyword evidence="4" id="KW-1185">Reference proteome</keyword>
<dbReference type="CDD" id="cd02966">
    <property type="entry name" value="TlpA_like_family"/>
    <property type="match status" value="1"/>
</dbReference>
<evidence type="ECO:0000313" key="4">
    <source>
        <dbReference type="Proteomes" id="UP000199031"/>
    </source>
</evidence>
<evidence type="ECO:0000256" key="1">
    <source>
        <dbReference type="SAM" id="SignalP"/>
    </source>
</evidence>
<reference evidence="3 4" key="1">
    <citation type="submission" date="2016-10" db="EMBL/GenBank/DDBJ databases">
        <authorList>
            <person name="de Groot N.N."/>
        </authorList>
    </citation>
    <scope>NUCLEOTIDE SEQUENCE [LARGE SCALE GENOMIC DNA]</scope>
    <source>
        <strain evidence="3 4">DSM 28286</strain>
    </source>
</reference>
<dbReference type="PANTHER" id="PTHR42852">
    <property type="entry name" value="THIOL:DISULFIDE INTERCHANGE PROTEIN DSBE"/>
    <property type="match status" value="1"/>
</dbReference>
<gene>
    <name evidence="3" type="ORF">SAMN05444277_11049</name>
</gene>
<dbReference type="PROSITE" id="PS51352">
    <property type="entry name" value="THIOREDOXIN_2"/>
    <property type="match status" value="1"/>
</dbReference>
<dbReference type="Gene3D" id="3.40.30.10">
    <property type="entry name" value="Glutaredoxin"/>
    <property type="match status" value="1"/>
</dbReference>
<dbReference type="STRING" id="1465490.SAMN05444277_11049"/>
<accession>A0A1I5Y091</accession>
<dbReference type="SUPFAM" id="SSF52833">
    <property type="entry name" value="Thioredoxin-like"/>
    <property type="match status" value="1"/>
</dbReference>
<dbReference type="InterPro" id="IPR000866">
    <property type="entry name" value="AhpC/TSA"/>
</dbReference>
<feature type="chain" id="PRO_5011567446" evidence="1">
    <location>
        <begin position="21"/>
        <end position="480"/>
    </location>
</feature>
<dbReference type="InterPro" id="IPR025380">
    <property type="entry name" value="DUF4369"/>
</dbReference>
<dbReference type="AlphaFoldDB" id="A0A1I5Y091"/>
<dbReference type="PANTHER" id="PTHR42852:SF13">
    <property type="entry name" value="PROTEIN DIPZ"/>
    <property type="match status" value="1"/>
</dbReference>
<evidence type="ECO:0000259" key="2">
    <source>
        <dbReference type="PROSITE" id="PS51352"/>
    </source>
</evidence>
<name>A0A1I5Y091_9BACT</name>
<dbReference type="EMBL" id="FOXQ01000010">
    <property type="protein sequence ID" value="SFQ37387.1"/>
    <property type="molecule type" value="Genomic_DNA"/>
</dbReference>
<dbReference type="GO" id="GO:0016491">
    <property type="term" value="F:oxidoreductase activity"/>
    <property type="evidence" value="ECO:0007669"/>
    <property type="project" value="InterPro"/>
</dbReference>
<dbReference type="GO" id="GO:0016209">
    <property type="term" value="F:antioxidant activity"/>
    <property type="evidence" value="ECO:0007669"/>
    <property type="project" value="InterPro"/>
</dbReference>
<dbReference type="Proteomes" id="UP000199031">
    <property type="component" value="Unassembled WGS sequence"/>
</dbReference>
<sequence length="480" mass="54975">MRIFLAAAILIFCTSLKAQSQPGYEVKATTDFKNAKMYLGTYYGKNKRLSDSAIADANGLAIFKGNTKLPQGIYFIVSPKYVILFELLMDEKQHFSLAYDSTKPGEIKFTGSPDNELFSDYTIFLSKVSPELNALQQQMKAAKTAADSSSAAKQLAAKAGELTTFRNNIVKNQPNSLLAKLLEIAKVPERPQMPKRADGTLDSLYPFYYVKDHYWDSVDFNNDMILHTPFFDSKLDEYYKYYVSPNPDSIINEVNYMMLASRENNDVHTYLLGKFTDKYINPEFMGQDKVFLFLFQNYYSKGDTTWLNEKQRKYIFDRAYSLMANQINEQASPLELSDTSGRALSLYNIKAPLTFVAFWDPHCGHCKTQIPRLDSFYTAKWKNEGIKILAVCTNDAVVDDWKKFIVDNKLNGWYHGYETPQKKAELAANKQPDYRQLYDIFQTPSFFLLDENKKIIAKGLSLEQYDELIAAKLKSLPVSQ</sequence>
<feature type="domain" description="Thioredoxin" evidence="2">
    <location>
        <begin position="325"/>
        <end position="478"/>
    </location>
</feature>
<organism evidence="3 4">
    <name type="scientific">Parafilimonas terrae</name>
    <dbReference type="NCBI Taxonomy" id="1465490"/>
    <lineage>
        <taxon>Bacteria</taxon>
        <taxon>Pseudomonadati</taxon>
        <taxon>Bacteroidota</taxon>
        <taxon>Chitinophagia</taxon>
        <taxon>Chitinophagales</taxon>
        <taxon>Chitinophagaceae</taxon>
        <taxon>Parafilimonas</taxon>
    </lineage>
</organism>
<dbReference type="InterPro" id="IPR013766">
    <property type="entry name" value="Thioredoxin_domain"/>
</dbReference>
<keyword evidence="1" id="KW-0732">Signal</keyword>
<dbReference type="OrthoDB" id="6399635at2"/>
<protein>
    <submittedName>
        <fullName evidence="3">Cytochrome oxidase Cu insertion factor, SCO1/SenC/PrrC family</fullName>
    </submittedName>
</protein>
<dbReference type="RefSeq" id="WP_090660438.1">
    <property type="nucleotide sequence ID" value="NZ_FOXQ01000010.1"/>
</dbReference>
<dbReference type="InterPro" id="IPR050553">
    <property type="entry name" value="Thioredoxin_ResA/DsbE_sf"/>
</dbReference>
<proteinExistence type="predicted"/>
<dbReference type="InterPro" id="IPR033395">
    <property type="entry name" value="DUF5106"/>
</dbReference>
<dbReference type="InterPro" id="IPR036249">
    <property type="entry name" value="Thioredoxin-like_sf"/>
</dbReference>
<evidence type="ECO:0000313" key="3">
    <source>
        <dbReference type="EMBL" id="SFQ37387.1"/>
    </source>
</evidence>
<dbReference type="Pfam" id="PF00578">
    <property type="entry name" value="AhpC-TSA"/>
    <property type="match status" value="1"/>
</dbReference>
<dbReference type="Pfam" id="PF14289">
    <property type="entry name" value="DUF4369"/>
    <property type="match status" value="1"/>
</dbReference>
<dbReference type="Pfam" id="PF17127">
    <property type="entry name" value="DUF5106"/>
    <property type="match status" value="1"/>
</dbReference>